<comment type="subcellular location">
    <subcellularLocation>
        <location evidence="1">Membrane</location>
        <topology evidence="1">Multi-pass membrane protein</topology>
    </subcellularLocation>
</comment>
<dbReference type="AlphaFoldDB" id="A0A7R8ZWS4"/>
<keyword evidence="6" id="KW-0472">Membrane</keyword>
<evidence type="ECO:0000313" key="9">
    <source>
        <dbReference type="EMBL" id="CAD7239367.1"/>
    </source>
</evidence>
<comment type="function">
    <text evidence="7">Aquaglyceroporin that may modulate the water content and osmolytes during anhydrobiosis.</text>
</comment>
<name>A0A7R8ZWS4_9CRUS</name>
<proteinExistence type="inferred from homology"/>
<dbReference type="PANTHER" id="PTHR43829:SF9">
    <property type="entry name" value="AQUAPORIN-9"/>
    <property type="match status" value="1"/>
</dbReference>
<evidence type="ECO:0000256" key="1">
    <source>
        <dbReference type="ARBA" id="ARBA00004141"/>
    </source>
</evidence>
<dbReference type="SUPFAM" id="SSF81338">
    <property type="entry name" value="Aquaporin-like"/>
    <property type="match status" value="1"/>
</dbReference>
<dbReference type="GO" id="GO:0015254">
    <property type="term" value="F:glycerol channel activity"/>
    <property type="evidence" value="ECO:0007669"/>
    <property type="project" value="TreeGrafter"/>
</dbReference>
<evidence type="ECO:0000256" key="5">
    <source>
        <dbReference type="ARBA" id="ARBA00022989"/>
    </source>
</evidence>
<dbReference type="InterPro" id="IPR050363">
    <property type="entry name" value="MIP/Aquaporin"/>
</dbReference>
<dbReference type="InterPro" id="IPR023271">
    <property type="entry name" value="Aquaporin-like"/>
</dbReference>
<evidence type="ECO:0000256" key="3">
    <source>
        <dbReference type="ARBA" id="ARBA00022448"/>
    </source>
</evidence>
<dbReference type="Gene3D" id="1.20.1080.10">
    <property type="entry name" value="Glycerol uptake facilitator protein"/>
    <property type="match status" value="1"/>
</dbReference>
<dbReference type="PANTHER" id="PTHR43829">
    <property type="entry name" value="AQUAPORIN OR AQUAGLYCEROPORIN RELATED"/>
    <property type="match status" value="1"/>
</dbReference>
<dbReference type="PRINTS" id="PR00783">
    <property type="entry name" value="MINTRINSICP"/>
</dbReference>
<comment type="similarity">
    <text evidence="2 8">Belongs to the MIP/aquaporin (TC 1.A.8) family.</text>
</comment>
<organism evidence="9">
    <name type="scientific">Cyprideis torosa</name>
    <dbReference type="NCBI Taxonomy" id="163714"/>
    <lineage>
        <taxon>Eukaryota</taxon>
        <taxon>Metazoa</taxon>
        <taxon>Ecdysozoa</taxon>
        <taxon>Arthropoda</taxon>
        <taxon>Crustacea</taxon>
        <taxon>Oligostraca</taxon>
        <taxon>Ostracoda</taxon>
        <taxon>Podocopa</taxon>
        <taxon>Podocopida</taxon>
        <taxon>Cytherocopina</taxon>
        <taxon>Cytheroidea</taxon>
        <taxon>Cytherideidae</taxon>
        <taxon>Cyprideis</taxon>
    </lineage>
</organism>
<evidence type="ECO:0000256" key="4">
    <source>
        <dbReference type="ARBA" id="ARBA00022692"/>
    </source>
</evidence>
<protein>
    <submittedName>
        <fullName evidence="9">Uncharacterized protein</fullName>
    </submittedName>
</protein>
<dbReference type="EMBL" id="OB723799">
    <property type="protein sequence ID" value="CAD7239367.1"/>
    <property type="molecule type" value="Genomic_DNA"/>
</dbReference>
<evidence type="ECO:0000256" key="6">
    <source>
        <dbReference type="ARBA" id="ARBA00023136"/>
    </source>
</evidence>
<keyword evidence="3 8" id="KW-0813">Transport</keyword>
<evidence type="ECO:0000256" key="7">
    <source>
        <dbReference type="ARBA" id="ARBA00045280"/>
    </source>
</evidence>
<dbReference type="Pfam" id="PF00230">
    <property type="entry name" value="MIP"/>
    <property type="match status" value="1"/>
</dbReference>
<dbReference type="OrthoDB" id="3222at2759"/>
<evidence type="ECO:0000256" key="8">
    <source>
        <dbReference type="RuleBase" id="RU000477"/>
    </source>
</evidence>
<dbReference type="GO" id="GO:0005886">
    <property type="term" value="C:plasma membrane"/>
    <property type="evidence" value="ECO:0007669"/>
    <property type="project" value="TreeGrafter"/>
</dbReference>
<keyword evidence="5" id="KW-1133">Transmembrane helix</keyword>
<gene>
    <name evidence="9" type="ORF">CTOB1V02_LOCUS17182</name>
</gene>
<evidence type="ECO:0000256" key="2">
    <source>
        <dbReference type="ARBA" id="ARBA00006175"/>
    </source>
</evidence>
<reference evidence="9" key="1">
    <citation type="submission" date="2020-11" db="EMBL/GenBank/DDBJ databases">
        <authorList>
            <person name="Tran Van P."/>
        </authorList>
    </citation>
    <scope>NUCLEOTIDE SEQUENCE</scope>
</reference>
<feature type="non-terminal residue" evidence="9">
    <location>
        <position position="1"/>
    </location>
</feature>
<sequence>TFTEGLNPLVVGALIMLIGFALGGTTGYAINPARDLGPRLAHFMMPIKGKGDSDWAYSWVPIVGPFLGSLLGASTYEILYKNDLQAKYLIVVAIVAVVLIVAVVRNTKEKT</sequence>
<keyword evidence="4 8" id="KW-0812">Transmembrane</keyword>
<accession>A0A7R8ZWS4</accession>
<dbReference type="InterPro" id="IPR000425">
    <property type="entry name" value="MIP"/>
</dbReference>